<evidence type="ECO:0000256" key="1">
    <source>
        <dbReference type="SAM" id="Phobius"/>
    </source>
</evidence>
<feature type="transmembrane region" description="Helical" evidence="1">
    <location>
        <begin position="287"/>
        <end position="308"/>
    </location>
</feature>
<feature type="transmembrane region" description="Helical" evidence="1">
    <location>
        <begin position="185"/>
        <end position="207"/>
    </location>
</feature>
<sequence>MTDTAAITADVLSRARRIASRLKGERQTPIVPAGNVAGRAMATVIAIMTFLAALTVGAVSLVGDTAARWQNDISDEITIQVKPAEGLDMPQALETARQIALQTPGVQGASILDEAATGRLLEPWLGEGVDLSELPVPRLVIVSIDTEDPPNFAFMRTELKEAVPQADLDDHRAWVSRLVTMARTVVFIGVFVLSLVIVATTLTVIFATRGAMSGNRHIVEVLHFVGARSSFIAREFERHFLRLGLIGAAAGGLVAIALFAMLGSFTAANRQTPEADQISALFGSFTIGWTGYAGVLLLIATVATLTALTSRWTVMRHLAEIDMISPVEN</sequence>
<dbReference type="AlphaFoldDB" id="A0A6N9T3Q2"/>
<dbReference type="InterPro" id="IPR004513">
    <property type="entry name" value="FtsX"/>
</dbReference>
<organism evidence="2 3">
    <name type="scientific">Jiella pacifica</name>
    <dbReference type="NCBI Taxonomy" id="2696469"/>
    <lineage>
        <taxon>Bacteria</taxon>
        <taxon>Pseudomonadati</taxon>
        <taxon>Pseudomonadota</taxon>
        <taxon>Alphaproteobacteria</taxon>
        <taxon>Hyphomicrobiales</taxon>
        <taxon>Aurantimonadaceae</taxon>
        <taxon>Jiella</taxon>
    </lineage>
</organism>
<protein>
    <submittedName>
        <fullName evidence="2">ABC transporter permease</fullName>
    </submittedName>
</protein>
<feature type="transmembrane region" description="Helical" evidence="1">
    <location>
        <begin position="40"/>
        <end position="62"/>
    </location>
</feature>
<dbReference type="GO" id="GO:0032153">
    <property type="term" value="C:cell division site"/>
    <property type="evidence" value="ECO:0007669"/>
    <property type="project" value="TreeGrafter"/>
</dbReference>
<keyword evidence="1" id="KW-0812">Transmembrane</keyword>
<keyword evidence="1" id="KW-1133">Transmembrane helix</keyword>
<gene>
    <name evidence="2" type="ORF">GTK09_15825</name>
</gene>
<dbReference type="EMBL" id="JAAAMG010000013">
    <property type="protein sequence ID" value="NDW05890.1"/>
    <property type="molecule type" value="Genomic_DNA"/>
</dbReference>
<reference evidence="2 3" key="1">
    <citation type="submission" date="2020-01" db="EMBL/GenBank/DDBJ databases">
        <title>Jiella pacifica sp. nov.</title>
        <authorList>
            <person name="Xue Z."/>
            <person name="Zhu S."/>
            <person name="Chen J."/>
            <person name="Yang J."/>
        </authorList>
    </citation>
    <scope>NUCLEOTIDE SEQUENCE [LARGE SCALE GENOMIC DNA]</scope>
    <source>
        <strain evidence="2 3">40Bstr34</strain>
    </source>
</reference>
<feature type="transmembrane region" description="Helical" evidence="1">
    <location>
        <begin position="243"/>
        <end position="267"/>
    </location>
</feature>
<keyword evidence="1" id="KW-0472">Membrane</keyword>
<evidence type="ECO:0000313" key="3">
    <source>
        <dbReference type="Proteomes" id="UP000469011"/>
    </source>
</evidence>
<dbReference type="GO" id="GO:0016020">
    <property type="term" value="C:membrane"/>
    <property type="evidence" value="ECO:0007669"/>
    <property type="project" value="InterPro"/>
</dbReference>
<dbReference type="Proteomes" id="UP000469011">
    <property type="component" value="Unassembled WGS sequence"/>
</dbReference>
<dbReference type="PANTHER" id="PTHR47755">
    <property type="entry name" value="CELL DIVISION PROTEIN FTSX"/>
    <property type="match status" value="1"/>
</dbReference>
<dbReference type="GO" id="GO:0051301">
    <property type="term" value="P:cell division"/>
    <property type="evidence" value="ECO:0007669"/>
    <property type="project" value="InterPro"/>
</dbReference>
<evidence type="ECO:0000313" key="2">
    <source>
        <dbReference type="EMBL" id="NDW05890.1"/>
    </source>
</evidence>
<dbReference type="RefSeq" id="WP_163464234.1">
    <property type="nucleotide sequence ID" value="NZ_JAAAMG010000013.1"/>
</dbReference>
<dbReference type="PANTHER" id="PTHR47755:SF1">
    <property type="entry name" value="CELL DIVISION PROTEIN FTSX"/>
    <property type="match status" value="1"/>
</dbReference>
<comment type="caution">
    <text evidence="2">The sequence shown here is derived from an EMBL/GenBank/DDBJ whole genome shotgun (WGS) entry which is preliminary data.</text>
</comment>
<keyword evidence="3" id="KW-1185">Reference proteome</keyword>
<accession>A0A6N9T3Q2</accession>
<name>A0A6N9T3Q2_9HYPH</name>
<proteinExistence type="predicted"/>